<accession>A0ABT1XIX2</accession>
<dbReference type="Proteomes" id="UP001165267">
    <property type="component" value="Unassembled WGS sequence"/>
</dbReference>
<proteinExistence type="predicted"/>
<feature type="transmembrane region" description="Helical" evidence="1">
    <location>
        <begin position="82"/>
        <end position="115"/>
    </location>
</feature>
<organism evidence="2 3">
    <name type="scientific">Limnobacter parvus</name>
    <dbReference type="NCBI Taxonomy" id="2939690"/>
    <lineage>
        <taxon>Bacteria</taxon>
        <taxon>Pseudomonadati</taxon>
        <taxon>Pseudomonadota</taxon>
        <taxon>Betaproteobacteria</taxon>
        <taxon>Burkholderiales</taxon>
        <taxon>Burkholderiaceae</taxon>
        <taxon>Limnobacter</taxon>
    </lineage>
</organism>
<keyword evidence="1" id="KW-0472">Membrane</keyword>
<name>A0ABT1XIX2_9BURK</name>
<feature type="transmembrane region" description="Helical" evidence="1">
    <location>
        <begin position="135"/>
        <end position="159"/>
    </location>
</feature>
<evidence type="ECO:0008006" key="4">
    <source>
        <dbReference type="Google" id="ProtNLM"/>
    </source>
</evidence>
<evidence type="ECO:0000313" key="2">
    <source>
        <dbReference type="EMBL" id="MCR2747230.1"/>
    </source>
</evidence>
<reference evidence="2" key="1">
    <citation type="submission" date="2022-07" db="EMBL/GenBank/DDBJ databases">
        <authorList>
            <person name="Xamxidin M."/>
        </authorList>
    </citation>
    <scope>NUCLEOTIDE SEQUENCE</scope>
    <source>
        <strain evidence="2">YS8-69</strain>
    </source>
</reference>
<keyword evidence="1" id="KW-0812">Transmembrane</keyword>
<dbReference type="RefSeq" id="WP_257512453.1">
    <property type="nucleotide sequence ID" value="NZ_JANKHG010000018.1"/>
</dbReference>
<keyword evidence="1" id="KW-1133">Transmembrane helix</keyword>
<evidence type="ECO:0000256" key="1">
    <source>
        <dbReference type="SAM" id="Phobius"/>
    </source>
</evidence>
<gene>
    <name evidence="2" type="ORF">NSP04_11275</name>
</gene>
<protein>
    <recommendedName>
        <fullName evidence="4">TerB family tellurite resistance protein</fullName>
    </recommendedName>
</protein>
<dbReference type="EMBL" id="JANKHG010000018">
    <property type="protein sequence ID" value="MCR2747230.1"/>
    <property type="molecule type" value="Genomic_DNA"/>
</dbReference>
<sequence>MNIVFDQAVTENLETYGDSIESFEKFILDLTESLRELIESGFQETSRLELAENEKAREATDKMLKSWDKAESARVWGMVAKAFGFAIVALTMATPLVCLTPMTAAMAMTTLVSLAASPLIEKGFAKLAEELGPVAGPIVGLLVMAALLLVACRGCAAGFSKMSAKAMTMPNVTTAISNLKTAFMNATKGGLSTQQLNAVQAFCDKLNYSMLGVQSGAQLATSTFRFQAQSLMANVDMDKSDMQDILSLIDALMDETQLTKQQHDAAIDMLSTIYTPAPKF</sequence>
<evidence type="ECO:0000313" key="3">
    <source>
        <dbReference type="Proteomes" id="UP001165267"/>
    </source>
</evidence>
<keyword evidence="3" id="KW-1185">Reference proteome</keyword>
<comment type="caution">
    <text evidence="2">The sequence shown here is derived from an EMBL/GenBank/DDBJ whole genome shotgun (WGS) entry which is preliminary data.</text>
</comment>